<dbReference type="Proteomes" id="UP001589718">
    <property type="component" value="Unassembled WGS sequence"/>
</dbReference>
<gene>
    <name evidence="1" type="ORF">ACFFTU_28650</name>
</gene>
<proteinExistence type="predicted"/>
<dbReference type="CDD" id="cd00586">
    <property type="entry name" value="4HBT"/>
    <property type="match status" value="1"/>
</dbReference>
<reference evidence="1 2" key="1">
    <citation type="submission" date="2024-09" db="EMBL/GenBank/DDBJ databases">
        <authorList>
            <person name="Sun Q."/>
            <person name="Mori K."/>
        </authorList>
    </citation>
    <scope>NUCLEOTIDE SEQUENCE [LARGE SCALE GENOMIC DNA]</scope>
    <source>
        <strain evidence="1 2">JCM 4362</strain>
    </source>
</reference>
<dbReference type="SUPFAM" id="SSF54637">
    <property type="entry name" value="Thioesterase/thiol ester dehydrase-isomerase"/>
    <property type="match status" value="1"/>
</dbReference>
<dbReference type="Pfam" id="PF13279">
    <property type="entry name" value="4HBT_2"/>
    <property type="match status" value="1"/>
</dbReference>
<dbReference type="RefSeq" id="WP_345219081.1">
    <property type="nucleotide sequence ID" value="NZ_BAAAXE010000001.1"/>
</dbReference>
<dbReference type="PANTHER" id="PTHR31793">
    <property type="entry name" value="4-HYDROXYBENZOYL-COA THIOESTERASE FAMILY MEMBER"/>
    <property type="match status" value="1"/>
</dbReference>
<dbReference type="InterPro" id="IPR050563">
    <property type="entry name" value="4-hydroxybenzoyl-CoA_TE"/>
</dbReference>
<keyword evidence="2" id="KW-1185">Reference proteome</keyword>
<dbReference type="EMBL" id="JBHMCR010000019">
    <property type="protein sequence ID" value="MFB9523921.1"/>
    <property type="molecule type" value="Genomic_DNA"/>
</dbReference>
<dbReference type="Gene3D" id="3.10.129.10">
    <property type="entry name" value="Hotdog Thioesterase"/>
    <property type="match status" value="1"/>
</dbReference>
<dbReference type="PANTHER" id="PTHR31793:SF2">
    <property type="entry name" value="BLR1345 PROTEIN"/>
    <property type="match status" value="1"/>
</dbReference>
<name>A0ABV5PN59_STRCM</name>
<protein>
    <submittedName>
        <fullName evidence="1">Thioesterase family protein</fullName>
    </submittedName>
</protein>
<evidence type="ECO:0000313" key="1">
    <source>
        <dbReference type="EMBL" id="MFB9523921.1"/>
    </source>
</evidence>
<evidence type="ECO:0000313" key="2">
    <source>
        <dbReference type="Proteomes" id="UP001589718"/>
    </source>
</evidence>
<accession>A0ABV5PN59</accession>
<organism evidence="1 2">
    <name type="scientific">Streptomyces cremeus</name>
    <dbReference type="NCBI Taxonomy" id="66881"/>
    <lineage>
        <taxon>Bacteria</taxon>
        <taxon>Bacillati</taxon>
        <taxon>Actinomycetota</taxon>
        <taxon>Actinomycetes</taxon>
        <taxon>Kitasatosporales</taxon>
        <taxon>Streptomycetaceae</taxon>
        <taxon>Streptomyces</taxon>
    </lineage>
</organism>
<dbReference type="InterPro" id="IPR029069">
    <property type="entry name" value="HotDog_dom_sf"/>
</dbReference>
<comment type="caution">
    <text evidence="1">The sequence shown here is derived from an EMBL/GenBank/DDBJ whole genome shotgun (WGS) entry which is preliminary data.</text>
</comment>
<sequence length="178" mass="19250">MDCVVDCLPLVHHTVRPEWIDYNGHMSEAFYVLVFGYATDAMMIETGLHAGYRETTGCSLYTVEAHLRYLDDVPEGARLAVRTRVLGVAAKKVRFAHELFVVDTAVSGEAPMTLPTEAEPVATTELLALHVDQAAGRATGFPEIIRERLASLTEDAPSWAGRSIAEVPAAAPAAADAR</sequence>